<gene>
    <name evidence="3" type="primary">LOC109713086</name>
</gene>
<dbReference type="RefSeq" id="XP_020092638.1">
    <property type="nucleotide sequence ID" value="XM_020237049.1"/>
</dbReference>
<dbReference type="Pfam" id="PF05553">
    <property type="entry name" value="DUF761"/>
    <property type="match status" value="1"/>
</dbReference>
<accession>A0A6P5FGP6</accession>
<evidence type="ECO:0000313" key="3">
    <source>
        <dbReference type="RefSeq" id="XP_020092638.1"/>
    </source>
</evidence>
<dbReference type="OrthoDB" id="1512693at2759"/>
<dbReference type="Proteomes" id="UP000515123">
    <property type="component" value="Linkage group 1"/>
</dbReference>
<feature type="compositionally biased region" description="Acidic residues" evidence="1">
    <location>
        <begin position="177"/>
        <end position="208"/>
    </location>
</feature>
<sequence length="243" mass="28452">MELHSPTAAKKLWSYLRAVFFMMRKGLVSNKRKLLIDMNLFMKRGNKILGRSLTNLIFHHHHHHHHHHPHSQRSQSIAATTMTIMREYEFSCSNSPNPVFFRGRRHAYFPCLNAVVEDEEDKHSWPCAPAAQKRIEYSPQSSSSSTTATTSLLAEELFAPGERRSPSPTSVRISEYYSDDDDDDDEEEEEEEEEEEVKDGDNGEVDDEAEEFIRRFYEQLRAQRRIALFEYQEEYQHMLARGT</sequence>
<dbReference type="PANTHER" id="PTHR33265">
    <property type="entry name" value="AVR9/CF-9 RAPIDLY ELICITED PROTEIN-RELATED"/>
    <property type="match status" value="1"/>
</dbReference>
<reference evidence="2" key="1">
    <citation type="journal article" date="2015" name="Nat. Genet.">
        <title>The pineapple genome and the evolution of CAM photosynthesis.</title>
        <authorList>
            <person name="Ming R."/>
            <person name="VanBuren R."/>
            <person name="Wai C.M."/>
            <person name="Tang H."/>
            <person name="Schatz M.C."/>
            <person name="Bowers J.E."/>
            <person name="Lyons E."/>
            <person name="Wang M.L."/>
            <person name="Chen J."/>
            <person name="Biggers E."/>
            <person name="Zhang J."/>
            <person name="Huang L."/>
            <person name="Zhang L."/>
            <person name="Miao W."/>
            <person name="Zhang J."/>
            <person name="Ye Z."/>
            <person name="Miao C."/>
            <person name="Lin Z."/>
            <person name="Wang H."/>
            <person name="Zhou H."/>
            <person name="Yim W.C."/>
            <person name="Priest H.D."/>
            <person name="Zheng C."/>
            <person name="Woodhouse M."/>
            <person name="Edger P.P."/>
            <person name="Guyot R."/>
            <person name="Guo H.B."/>
            <person name="Guo H."/>
            <person name="Zheng G."/>
            <person name="Singh R."/>
            <person name="Sharma A."/>
            <person name="Min X."/>
            <person name="Zheng Y."/>
            <person name="Lee H."/>
            <person name="Gurtowski J."/>
            <person name="Sedlazeck F.J."/>
            <person name="Harkess A."/>
            <person name="McKain M.R."/>
            <person name="Liao Z."/>
            <person name="Fang J."/>
            <person name="Liu J."/>
            <person name="Zhang X."/>
            <person name="Zhang Q."/>
            <person name="Hu W."/>
            <person name="Qin Y."/>
            <person name="Wang K."/>
            <person name="Chen L.Y."/>
            <person name="Shirley N."/>
            <person name="Lin Y.R."/>
            <person name="Liu L.Y."/>
            <person name="Hernandez A.G."/>
            <person name="Wright C.L."/>
            <person name="Bulone V."/>
            <person name="Tuskan G.A."/>
            <person name="Heath K."/>
            <person name="Zee F."/>
            <person name="Moore P.H."/>
            <person name="Sunkar R."/>
            <person name="Leebens-Mack J.H."/>
            <person name="Mockler T."/>
            <person name="Bennetzen J.L."/>
            <person name="Freeling M."/>
            <person name="Sankoff D."/>
            <person name="Paterson A.H."/>
            <person name="Zhu X."/>
            <person name="Yang X."/>
            <person name="Smith J.A."/>
            <person name="Cushman J.C."/>
            <person name="Paull R.E."/>
            <person name="Yu Q."/>
        </authorList>
    </citation>
    <scope>NUCLEOTIDE SEQUENCE [LARGE SCALE GENOMIC DNA]</scope>
    <source>
        <strain evidence="2">cv. F153</strain>
    </source>
</reference>
<proteinExistence type="predicted"/>
<feature type="region of interest" description="Disordered" evidence="1">
    <location>
        <begin position="157"/>
        <end position="208"/>
    </location>
</feature>
<name>A0A6P5FGP6_ANACO</name>
<dbReference type="GeneID" id="109713086"/>
<protein>
    <submittedName>
        <fullName evidence="3">Histone-lysine N-methyltransferase Suv4-20-like</fullName>
    </submittedName>
</protein>
<dbReference type="Gramene" id="Aco015059.1.mrna1">
    <property type="protein sequence ID" value="Aco015059.1.mrna1.cds1"/>
    <property type="gene ID" value="Aco015059.1.path1"/>
</dbReference>
<keyword evidence="2" id="KW-1185">Reference proteome</keyword>
<evidence type="ECO:0000256" key="1">
    <source>
        <dbReference type="SAM" id="MobiDB-lite"/>
    </source>
</evidence>
<organism evidence="2 3">
    <name type="scientific">Ananas comosus</name>
    <name type="common">Pineapple</name>
    <name type="synonym">Ananas ananas</name>
    <dbReference type="NCBI Taxonomy" id="4615"/>
    <lineage>
        <taxon>Eukaryota</taxon>
        <taxon>Viridiplantae</taxon>
        <taxon>Streptophyta</taxon>
        <taxon>Embryophyta</taxon>
        <taxon>Tracheophyta</taxon>
        <taxon>Spermatophyta</taxon>
        <taxon>Magnoliopsida</taxon>
        <taxon>Liliopsida</taxon>
        <taxon>Poales</taxon>
        <taxon>Bromeliaceae</taxon>
        <taxon>Bromelioideae</taxon>
        <taxon>Ananas</taxon>
    </lineage>
</organism>
<dbReference type="InterPro" id="IPR008480">
    <property type="entry name" value="DUF761_pln"/>
</dbReference>
<dbReference type="AlphaFoldDB" id="A0A6P5FGP6"/>
<evidence type="ECO:0000313" key="2">
    <source>
        <dbReference type="Proteomes" id="UP000515123"/>
    </source>
</evidence>
<dbReference type="PANTHER" id="PTHR33265:SF6">
    <property type="entry name" value="OS01G0930500 PROTEIN"/>
    <property type="match status" value="1"/>
</dbReference>
<reference evidence="3" key="2">
    <citation type="submission" date="2025-08" db="UniProtKB">
        <authorList>
            <consortium name="RefSeq"/>
        </authorList>
    </citation>
    <scope>IDENTIFICATION</scope>
    <source>
        <tissue evidence="3">Leaf</tissue>
    </source>
</reference>